<proteinExistence type="predicted"/>
<dbReference type="OrthoDB" id="5361247at2"/>
<dbReference type="Proteomes" id="UP000292583">
    <property type="component" value="Unassembled WGS sequence"/>
</dbReference>
<dbReference type="AlphaFoldDB" id="A0A4Q9JUT9"/>
<evidence type="ECO:0000313" key="1">
    <source>
        <dbReference type="EMBL" id="TBR81266.1"/>
    </source>
</evidence>
<gene>
    <name evidence="1" type="ORF">DU473_04040</name>
</gene>
<name>A0A4Q9JUT9_9BACT</name>
<organism evidence="1 2">
    <name type="scientific">Campylobacter novaezeelandiae</name>
    <dbReference type="NCBI Taxonomy" id="2267891"/>
    <lineage>
        <taxon>Bacteria</taxon>
        <taxon>Pseudomonadati</taxon>
        <taxon>Campylobacterota</taxon>
        <taxon>Epsilonproteobacteria</taxon>
        <taxon>Campylobacterales</taxon>
        <taxon>Campylobacteraceae</taxon>
        <taxon>Campylobacter</taxon>
    </lineage>
</organism>
<dbReference type="RefSeq" id="WP_131163020.1">
    <property type="nucleotide sequence ID" value="NZ_QPGQ01000003.1"/>
</dbReference>
<comment type="caution">
    <text evidence="1">The sequence shown here is derived from an EMBL/GenBank/DDBJ whole genome shotgun (WGS) entry which is preliminary data.</text>
</comment>
<sequence>MLVGLANPYQNLALTHYEKSTLLNLNNKQETIDVNNELNPFLDYKFTQTTYPSEFGFRINEQGFFSEDLNRISRIPEAYQIHIKSARSIAKEMVRQDENLNYNQIDLPYILNSYYSSLKAVNQNFGENDNNSLSRDEISKLMQGFSTDNGNLLGQVNRIYENQEVLNLTLDKNKNLNTLMLDNKIINFHFDKAINNTSSNDIIKPYLSKNSEVSKSGLLVNFIYQDIKSKNEEEINFFMKPISLDLNSHKNLYKILEGKESIEDYIKENNEKKMSFDLYLYVNGVDKNTISKEKLSVFFQQYINYQKDMDLREFANSSSIFKIYTDSLVKEFDTLKQEYQNQNNNKNLSQINQEKTQSFNYFLKHRERQANLNKILYSYINVMS</sequence>
<keyword evidence="2" id="KW-1185">Reference proteome</keyword>
<evidence type="ECO:0000313" key="2">
    <source>
        <dbReference type="Proteomes" id="UP000292583"/>
    </source>
</evidence>
<protein>
    <submittedName>
        <fullName evidence="1">Uncharacterized protein</fullName>
    </submittedName>
</protein>
<reference evidence="1 2" key="1">
    <citation type="submission" date="2018-07" db="EMBL/GenBank/DDBJ databases">
        <title>Campylobacter zealandensis sp. nov., isolated from birds and water in New Zealand.</title>
        <authorList>
            <person name="Wilkinson D.A."/>
            <person name="Biggs P.J."/>
            <person name="French N.P."/>
            <person name="Midwinter A.C."/>
        </authorList>
    </citation>
    <scope>NUCLEOTIDE SEQUENCE [LARGE SCALE GENOMIC DNA]</scope>
    <source>
        <strain evidence="1 2">B423b</strain>
    </source>
</reference>
<accession>A0A4Q9JUT9</accession>
<dbReference type="EMBL" id="QPGR01000006">
    <property type="protein sequence ID" value="TBR81266.1"/>
    <property type="molecule type" value="Genomic_DNA"/>
</dbReference>